<dbReference type="EMBL" id="CAJVQB010070304">
    <property type="protein sequence ID" value="CAG8842815.1"/>
    <property type="molecule type" value="Genomic_DNA"/>
</dbReference>
<reference evidence="1 2" key="1">
    <citation type="submission" date="2021-06" db="EMBL/GenBank/DDBJ databases">
        <authorList>
            <person name="Kallberg Y."/>
            <person name="Tangrot J."/>
            <person name="Rosling A."/>
        </authorList>
    </citation>
    <scope>NUCLEOTIDE SEQUENCE [LARGE SCALE GENOMIC DNA]</scope>
    <source>
        <strain evidence="1 2">120-4 pot B 10/14</strain>
    </source>
</reference>
<proteinExistence type="predicted"/>
<feature type="non-terminal residue" evidence="1">
    <location>
        <position position="70"/>
    </location>
</feature>
<accession>A0ABN7WWZ4</accession>
<sequence length="70" mass="8267">KTAEIAGILKLLIELGLELIEVTKSNMKALLITHLVIYFMLEWIEQMEQIERMKRTESQKRVEQLEPIEL</sequence>
<gene>
    <name evidence="1" type="ORF">GMARGA_LOCUS36194</name>
</gene>
<comment type="caution">
    <text evidence="1">The sequence shown here is derived from an EMBL/GenBank/DDBJ whole genome shotgun (WGS) entry which is preliminary data.</text>
</comment>
<feature type="non-terminal residue" evidence="1">
    <location>
        <position position="1"/>
    </location>
</feature>
<dbReference type="Proteomes" id="UP000789901">
    <property type="component" value="Unassembled WGS sequence"/>
</dbReference>
<evidence type="ECO:0000313" key="2">
    <source>
        <dbReference type="Proteomes" id="UP000789901"/>
    </source>
</evidence>
<organism evidence="1 2">
    <name type="scientific">Gigaspora margarita</name>
    <dbReference type="NCBI Taxonomy" id="4874"/>
    <lineage>
        <taxon>Eukaryota</taxon>
        <taxon>Fungi</taxon>
        <taxon>Fungi incertae sedis</taxon>
        <taxon>Mucoromycota</taxon>
        <taxon>Glomeromycotina</taxon>
        <taxon>Glomeromycetes</taxon>
        <taxon>Diversisporales</taxon>
        <taxon>Gigasporaceae</taxon>
        <taxon>Gigaspora</taxon>
    </lineage>
</organism>
<protein>
    <submittedName>
        <fullName evidence="1">13178_t:CDS:1</fullName>
    </submittedName>
</protein>
<name>A0ABN7WWZ4_GIGMA</name>
<evidence type="ECO:0000313" key="1">
    <source>
        <dbReference type="EMBL" id="CAG8842815.1"/>
    </source>
</evidence>
<keyword evidence="2" id="KW-1185">Reference proteome</keyword>